<feature type="chain" id="PRO_5016854557" evidence="6">
    <location>
        <begin position="20"/>
        <end position="254"/>
    </location>
</feature>
<dbReference type="EMBL" id="UHIA01000004">
    <property type="protein sequence ID" value="SUO98030.1"/>
    <property type="molecule type" value="Genomic_DNA"/>
</dbReference>
<keyword evidence="2" id="KW-0645">Protease</keyword>
<feature type="compositionally biased region" description="Low complexity" evidence="5">
    <location>
        <begin position="79"/>
        <end position="94"/>
    </location>
</feature>
<keyword evidence="3 8" id="KW-0378">Hydrolase</keyword>
<dbReference type="GO" id="GO:0008234">
    <property type="term" value="F:cysteine-type peptidase activity"/>
    <property type="evidence" value="ECO:0007669"/>
    <property type="project" value="UniProtKB-KW"/>
</dbReference>
<evidence type="ECO:0000313" key="8">
    <source>
        <dbReference type="EMBL" id="SUO98030.1"/>
    </source>
</evidence>
<keyword evidence="6" id="KW-0732">Signal</keyword>
<evidence type="ECO:0000256" key="2">
    <source>
        <dbReference type="ARBA" id="ARBA00022670"/>
    </source>
</evidence>
<dbReference type="SUPFAM" id="SSF54001">
    <property type="entry name" value="Cysteine proteinases"/>
    <property type="match status" value="1"/>
</dbReference>
<dbReference type="InterPro" id="IPR038765">
    <property type="entry name" value="Papain-like_cys_pep_sf"/>
</dbReference>
<sequence>MFRPLIISLSLAACAYGSASPISSLQFSNEQTLRNPSSASIRLTSNPIATAVNSSTNNSQDIQITLNLVSKATPAANKSTQQSSASTHHTSQQRSQREQLIHLGRSLIGTPYLWGGTTPKGFDCSGFVSYVYGKHGFSLPRTSNEQFSKLHAVDTPAPGDLVFFRGKSGRITHVGMYIGNGNMLHSPQSGEKVRIESIEKPNWKRRYAGARRILPQGNENGAKATMVAANDATKQQQRIQLNTQTNTGNLFHIK</sequence>
<dbReference type="OrthoDB" id="9807055at2"/>
<protein>
    <submittedName>
        <fullName evidence="8">Gamma-D-glutamyl-L-lysine endopeptidase</fullName>
        <ecNumber evidence="8">3.4.-.-</ecNumber>
    </submittedName>
</protein>
<dbReference type="RefSeq" id="WP_115218904.1">
    <property type="nucleotide sequence ID" value="NZ_UHIA01000004.1"/>
</dbReference>
<accession>A0A380MZP3</accession>
<evidence type="ECO:0000259" key="7">
    <source>
        <dbReference type="PROSITE" id="PS51935"/>
    </source>
</evidence>
<comment type="similarity">
    <text evidence="1">Belongs to the peptidase C40 family.</text>
</comment>
<feature type="signal peptide" evidence="6">
    <location>
        <begin position="1"/>
        <end position="19"/>
    </location>
</feature>
<organism evidence="8 9">
    <name type="scientific">Suttonella indologenes</name>
    <dbReference type="NCBI Taxonomy" id="13276"/>
    <lineage>
        <taxon>Bacteria</taxon>
        <taxon>Pseudomonadati</taxon>
        <taxon>Pseudomonadota</taxon>
        <taxon>Gammaproteobacteria</taxon>
        <taxon>Cardiobacteriales</taxon>
        <taxon>Cardiobacteriaceae</taxon>
        <taxon>Suttonella</taxon>
    </lineage>
</organism>
<feature type="domain" description="NlpC/P60" evidence="7">
    <location>
        <begin position="94"/>
        <end position="214"/>
    </location>
</feature>
<reference evidence="8 9" key="1">
    <citation type="submission" date="2018-06" db="EMBL/GenBank/DDBJ databases">
        <authorList>
            <consortium name="Pathogen Informatics"/>
            <person name="Doyle S."/>
        </authorList>
    </citation>
    <scope>NUCLEOTIDE SEQUENCE [LARGE SCALE GENOMIC DNA]</scope>
    <source>
        <strain evidence="8 9">NCTC10717</strain>
    </source>
</reference>
<dbReference type="EC" id="3.4.-.-" evidence="8"/>
<gene>
    <name evidence="8" type="primary">ykfC</name>
    <name evidence="8" type="ORF">NCTC10717_01769</name>
</gene>
<dbReference type="Proteomes" id="UP000254575">
    <property type="component" value="Unassembled WGS sequence"/>
</dbReference>
<evidence type="ECO:0000256" key="3">
    <source>
        <dbReference type="ARBA" id="ARBA00022801"/>
    </source>
</evidence>
<evidence type="ECO:0000256" key="4">
    <source>
        <dbReference type="ARBA" id="ARBA00022807"/>
    </source>
</evidence>
<feature type="region of interest" description="Disordered" evidence="5">
    <location>
        <begin position="73"/>
        <end position="97"/>
    </location>
</feature>
<evidence type="ECO:0000256" key="5">
    <source>
        <dbReference type="SAM" id="MobiDB-lite"/>
    </source>
</evidence>
<dbReference type="InterPro" id="IPR000064">
    <property type="entry name" value="NLP_P60_dom"/>
</dbReference>
<dbReference type="AlphaFoldDB" id="A0A380MZP3"/>
<evidence type="ECO:0000313" key="9">
    <source>
        <dbReference type="Proteomes" id="UP000254575"/>
    </source>
</evidence>
<dbReference type="InterPro" id="IPR051202">
    <property type="entry name" value="Peptidase_C40"/>
</dbReference>
<dbReference type="PROSITE" id="PS51935">
    <property type="entry name" value="NLPC_P60"/>
    <property type="match status" value="1"/>
</dbReference>
<dbReference type="PANTHER" id="PTHR47053">
    <property type="entry name" value="MUREIN DD-ENDOPEPTIDASE MEPH-RELATED"/>
    <property type="match status" value="1"/>
</dbReference>
<dbReference type="Pfam" id="PF00877">
    <property type="entry name" value="NLPC_P60"/>
    <property type="match status" value="1"/>
</dbReference>
<keyword evidence="9" id="KW-1185">Reference proteome</keyword>
<dbReference type="GO" id="GO:0006508">
    <property type="term" value="P:proteolysis"/>
    <property type="evidence" value="ECO:0007669"/>
    <property type="project" value="UniProtKB-KW"/>
</dbReference>
<dbReference type="PANTHER" id="PTHR47053:SF1">
    <property type="entry name" value="MUREIN DD-ENDOPEPTIDASE MEPH-RELATED"/>
    <property type="match status" value="1"/>
</dbReference>
<name>A0A380MZP3_9GAMM</name>
<keyword evidence="4" id="KW-0788">Thiol protease</keyword>
<dbReference type="Gene3D" id="3.90.1720.10">
    <property type="entry name" value="endopeptidase domain like (from Nostoc punctiforme)"/>
    <property type="match status" value="1"/>
</dbReference>
<proteinExistence type="inferred from homology"/>
<evidence type="ECO:0000256" key="1">
    <source>
        <dbReference type="ARBA" id="ARBA00007074"/>
    </source>
</evidence>
<evidence type="ECO:0000256" key="6">
    <source>
        <dbReference type="SAM" id="SignalP"/>
    </source>
</evidence>